<sequence length="239" mass="27531">MYKLNLALCLFTIIEVWMIAFDQPLFQKATNIVSYCTSTDFLKKIILRLGSFHTEMSILESIGYIMSGSGFQEAIETVYAPNAITYMMNGKSIAGALRRHFILDTALHAMLLSKTLNIDMPVLEEGTDSQTDQVENKTDADADFQDLVCANERDLHGHLSELYEKITKTRSVAVTTELHYFWFQYMEINSYSHQFIRAERVGDWNRHLNAVRKMLPYFAASGHNLYLKSAYIYLQTMFK</sequence>
<evidence type="ECO:0000256" key="1">
    <source>
        <dbReference type="SAM" id="SignalP"/>
    </source>
</evidence>
<dbReference type="PANTHER" id="PTHR47018:SF3">
    <property type="entry name" value="MYCBP-ASSOCIATED PROTEIN"/>
    <property type="match status" value="1"/>
</dbReference>
<feature type="signal peptide" evidence="1">
    <location>
        <begin position="1"/>
        <end position="22"/>
    </location>
</feature>
<dbReference type="EMBL" id="CP111023">
    <property type="protein sequence ID" value="WAR20665.1"/>
    <property type="molecule type" value="Genomic_DNA"/>
</dbReference>
<keyword evidence="3" id="KW-1185">Reference proteome</keyword>
<evidence type="ECO:0000313" key="3">
    <source>
        <dbReference type="Proteomes" id="UP001164746"/>
    </source>
</evidence>
<protein>
    <submittedName>
        <fullName evidence="2">Uncharacterized protein</fullName>
    </submittedName>
</protein>
<gene>
    <name evidence="2" type="ORF">MAR_014639</name>
</gene>
<dbReference type="PANTHER" id="PTHR47018">
    <property type="entry name" value="CXC DOMAIN-CONTAINING PROTEIN-RELATED"/>
    <property type="match status" value="1"/>
</dbReference>
<feature type="chain" id="PRO_5047273409" evidence="1">
    <location>
        <begin position="23"/>
        <end position="239"/>
    </location>
</feature>
<keyword evidence="1" id="KW-0732">Signal</keyword>
<reference evidence="2" key="1">
    <citation type="submission" date="2022-11" db="EMBL/GenBank/DDBJ databases">
        <title>Centuries of genome instability and evolution in soft-shell clam transmissible cancer (bioRxiv).</title>
        <authorList>
            <person name="Hart S.F.M."/>
            <person name="Yonemitsu M.A."/>
            <person name="Giersch R.M."/>
            <person name="Beal B.F."/>
            <person name="Arriagada G."/>
            <person name="Davis B.W."/>
            <person name="Ostrander E.A."/>
            <person name="Goff S.P."/>
            <person name="Metzger M.J."/>
        </authorList>
    </citation>
    <scope>NUCLEOTIDE SEQUENCE</scope>
    <source>
        <strain evidence="2">MELC-2E11</strain>
        <tissue evidence="2">Siphon/mantle</tissue>
    </source>
</reference>
<proteinExistence type="predicted"/>
<evidence type="ECO:0000313" key="2">
    <source>
        <dbReference type="EMBL" id="WAR20665.1"/>
    </source>
</evidence>
<name>A0ABY7FEU0_MYAAR</name>
<accession>A0ABY7FEU0</accession>
<dbReference type="Proteomes" id="UP001164746">
    <property type="component" value="Chromosome 12"/>
</dbReference>
<organism evidence="2 3">
    <name type="scientific">Mya arenaria</name>
    <name type="common">Soft-shell clam</name>
    <dbReference type="NCBI Taxonomy" id="6604"/>
    <lineage>
        <taxon>Eukaryota</taxon>
        <taxon>Metazoa</taxon>
        <taxon>Spiralia</taxon>
        <taxon>Lophotrochozoa</taxon>
        <taxon>Mollusca</taxon>
        <taxon>Bivalvia</taxon>
        <taxon>Autobranchia</taxon>
        <taxon>Heteroconchia</taxon>
        <taxon>Euheterodonta</taxon>
        <taxon>Imparidentia</taxon>
        <taxon>Neoheterodontei</taxon>
        <taxon>Myida</taxon>
        <taxon>Myoidea</taxon>
        <taxon>Myidae</taxon>
        <taxon>Mya</taxon>
    </lineage>
</organism>